<dbReference type="Gene3D" id="3.40.50.1450">
    <property type="entry name" value="HybD-like"/>
    <property type="match status" value="1"/>
</dbReference>
<keyword evidence="1" id="KW-0378">Hydrolase</keyword>
<dbReference type="OrthoDB" id="3684592at2"/>
<dbReference type="STRING" id="490629.SAMN05216266_12093"/>
<dbReference type="GO" id="GO:0008233">
    <property type="term" value="F:peptidase activity"/>
    <property type="evidence" value="ECO:0007669"/>
    <property type="project" value="UniProtKB-KW"/>
</dbReference>
<keyword evidence="2" id="KW-1185">Reference proteome</keyword>
<proteinExistence type="predicted"/>
<dbReference type="SUPFAM" id="SSF53163">
    <property type="entry name" value="HybD-like"/>
    <property type="match status" value="1"/>
</dbReference>
<dbReference type="InterPro" id="IPR023430">
    <property type="entry name" value="Pept_HybD-like_dom_sf"/>
</dbReference>
<dbReference type="AlphaFoldDB" id="A0A1I1C826"/>
<keyword evidence="1" id="KW-0645">Protease</keyword>
<protein>
    <submittedName>
        <fullName evidence="1">Hydrogenase maturation protease</fullName>
    </submittedName>
</protein>
<dbReference type="Proteomes" id="UP000243799">
    <property type="component" value="Unassembled WGS sequence"/>
</dbReference>
<dbReference type="RefSeq" id="WP_091677037.1">
    <property type="nucleotide sequence ID" value="NZ_FOKG01000020.1"/>
</dbReference>
<organism evidence="1 2">
    <name type="scientific">Amycolatopsis marina</name>
    <dbReference type="NCBI Taxonomy" id="490629"/>
    <lineage>
        <taxon>Bacteria</taxon>
        <taxon>Bacillati</taxon>
        <taxon>Actinomycetota</taxon>
        <taxon>Actinomycetes</taxon>
        <taxon>Pseudonocardiales</taxon>
        <taxon>Pseudonocardiaceae</taxon>
        <taxon>Amycolatopsis</taxon>
    </lineage>
</organism>
<reference evidence="2" key="1">
    <citation type="submission" date="2016-10" db="EMBL/GenBank/DDBJ databases">
        <authorList>
            <person name="Varghese N."/>
            <person name="Submissions S."/>
        </authorList>
    </citation>
    <scope>NUCLEOTIDE SEQUENCE [LARGE SCALE GENOMIC DNA]</scope>
    <source>
        <strain evidence="2">CGMCC 4.3568</strain>
    </source>
</reference>
<name>A0A1I1C826_9PSEU</name>
<sequence>MTVLVGGVGQLYQGDLDLGRHAAERLAAASLGKEVVVEELHYGAVAVTQRLSELGVRELIVVGAAQRGDLPGSVRRRRVHAVDLPPERVAESVRDAVTGYVTIDLLLDVASGLGTLPARTVSIEVEPAWTQPGEYLSAEASTGLELALQLVTAEVGRLPLLELVDRLRPLTSTDRLEFAPALRTIRMVLDELETLDDAARWGATFSLRDRLRDDIANGQTPEGMDHQDWALWWALIEELDRCQVREAAG</sequence>
<dbReference type="GO" id="GO:0006508">
    <property type="term" value="P:proteolysis"/>
    <property type="evidence" value="ECO:0007669"/>
    <property type="project" value="UniProtKB-KW"/>
</dbReference>
<dbReference type="EMBL" id="FOKG01000020">
    <property type="protein sequence ID" value="SFB57028.1"/>
    <property type="molecule type" value="Genomic_DNA"/>
</dbReference>
<accession>A0A1I1C826</accession>
<gene>
    <name evidence="1" type="ORF">SAMN05216266_12093</name>
</gene>
<evidence type="ECO:0000313" key="1">
    <source>
        <dbReference type="EMBL" id="SFB57028.1"/>
    </source>
</evidence>
<evidence type="ECO:0000313" key="2">
    <source>
        <dbReference type="Proteomes" id="UP000243799"/>
    </source>
</evidence>